<evidence type="ECO:0000313" key="2">
    <source>
        <dbReference type="Proteomes" id="UP000050454"/>
    </source>
</evidence>
<keyword evidence="2" id="KW-1185">Reference proteome</keyword>
<dbReference type="PROSITE" id="PS51257">
    <property type="entry name" value="PROKAR_LIPOPROTEIN"/>
    <property type="match status" value="1"/>
</dbReference>
<evidence type="ECO:0008006" key="3">
    <source>
        <dbReference type="Google" id="ProtNLM"/>
    </source>
</evidence>
<dbReference type="Proteomes" id="UP000050454">
    <property type="component" value="Unassembled WGS sequence"/>
</dbReference>
<proteinExistence type="predicted"/>
<organism evidence="1 2">
    <name type="scientific">Jiulongibacter sediminis</name>
    <dbReference type="NCBI Taxonomy" id="1605367"/>
    <lineage>
        <taxon>Bacteria</taxon>
        <taxon>Pseudomonadati</taxon>
        <taxon>Bacteroidota</taxon>
        <taxon>Cytophagia</taxon>
        <taxon>Cytophagales</taxon>
        <taxon>Leadbetterellaceae</taxon>
        <taxon>Jiulongibacter</taxon>
    </lineage>
</organism>
<comment type="caution">
    <text evidence="1">The sequence shown here is derived from an EMBL/GenBank/DDBJ whole genome shotgun (WGS) entry which is preliminary data.</text>
</comment>
<evidence type="ECO:0000313" key="1">
    <source>
        <dbReference type="EMBL" id="KPM48700.1"/>
    </source>
</evidence>
<reference evidence="1 2" key="1">
    <citation type="submission" date="2015-07" db="EMBL/GenBank/DDBJ databases">
        <title>The draft genome sequence of Leadbetterella sp. JN14-9.</title>
        <authorList>
            <person name="Liu Y."/>
            <person name="Du J."/>
            <person name="Shao Z."/>
        </authorList>
    </citation>
    <scope>NUCLEOTIDE SEQUENCE [LARGE SCALE GENOMIC DNA]</scope>
    <source>
        <strain evidence="1 2">JN14-9</strain>
    </source>
</reference>
<gene>
    <name evidence="1" type="ORF">AFM12_08895</name>
</gene>
<dbReference type="AlphaFoldDB" id="A0A0N8H9Y9"/>
<protein>
    <recommendedName>
        <fullName evidence="3">DUF4595 domain-containing protein</fullName>
    </recommendedName>
</protein>
<name>A0A0N8H9Y9_9BACT</name>
<accession>A0A0N8H9Y9</accession>
<sequence length="270" mass="31244">MKKLIPLMAVLVVIVACKDKKQDLSPETSLVSKITSARGEWNFFYDADLKMHEATYSYSTYTDKIDFFYNDEGQVDSSTTFAVGYPDEFSSRTFLYNEAGDLIRYIFSFYRNNQMINADTSDISLTEEGLLRIHKPGAEWGHTWFRYEGGNVKNSICFDCSTSDFDYTYIKEESFLPKKLRKYWNIYTGRKPIDFLSFLELGSENLLKDYFGFGPNIVPVALQNQYEFEPQSGNIMNVKTILTERPGYVVPYGRKAGDVWSVYEIAYSEF</sequence>
<dbReference type="STRING" id="1605367.AFM12_08895"/>
<dbReference type="EMBL" id="LGTQ01000006">
    <property type="protein sequence ID" value="KPM48700.1"/>
    <property type="molecule type" value="Genomic_DNA"/>
</dbReference>
<dbReference type="RefSeq" id="WP_055146844.1">
    <property type="nucleotide sequence ID" value="NZ_JXSZ01000006.1"/>
</dbReference>